<evidence type="ECO:0000313" key="4">
    <source>
        <dbReference type="EMBL" id="GAJ07773.1"/>
    </source>
</evidence>
<keyword evidence="2" id="KW-0406">Ion transport</keyword>
<sequence>MLDQENRHLLAGREYIGVNKIDGPLIFVRNTHPVGYRELIECVDADGKVRMGIVLESSTDAVVVQIFEGTAGLTLPNTRIRFSGRPLTISVSKDMLGQV</sequence>
<evidence type="ECO:0000259" key="3">
    <source>
        <dbReference type="Pfam" id="PF02874"/>
    </source>
</evidence>
<comment type="caution">
    <text evidence="4">The sequence shown here is derived from an EMBL/GenBank/DDBJ whole genome shotgun (WGS) entry which is preliminary data.</text>
</comment>
<evidence type="ECO:0000256" key="2">
    <source>
        <dbReference type="ARBA" id="ARBA00023065"/>
    </source>
</evidence>
<feature type="domain" description="ATPase F1/V1/A1 complex alpha/beta subunit N-terminal" evidence="3">
    <location>
        <begin position="20"/>
        <end position="84"/>
    </location>
</feature>
<name>X1TQZ3_9ZZZZ</name>
<dbReference type="AlphaFoldDB" id="X1TQZ3"/>
<dbReference type="InterPro" id="IPR004100">
    <property type="entry name" value="ATPase_F1/V1/A1_a/bsu_N"/>
</dbReference>
<dbReference type="PANTHER" id="PTHR43389:SF4">
    <property type="entry name" value="V-TYPE PROTON ATPASE SUBUNIT B"/>
    <property type="match status" value="1"/>
</dbReference>
<protein>
    <recommendedName>
        <fullName evidence="3">ATPase F1/V1/A1 complex alpha/beta subunit N-terminal domain-containing protein</fullName>
    </recommendedName>
</protein>
<reference evidence="4" key="1">
    <citation type="journal article" date="2014" name="Front. Microbiol.">
        <title>High frequency of phylogenetically diverse reductive dehalogenase-homologous genes in deep subseafloor sedimentary metagenomes.</title>
        <authorList>
            <person name="Kawai M."/>
            <person name="Futagami T."/>
            <person name="Toyoda A."/>
            <person name="Takaki Y."/>
            <person name="Nishi S."/>
            <person name="Hori S."/>
            <person name="Arai W."/>
            <person name="Tsubouchi T."/>
            <person name="Morono Y."/>
            <person name="Uchiyama I."/>
            <person name="Ito T."/>
            <person name="Fujiyama A."/>
            <person name="Inagaki F."/>
            <person name="Takami H."/>
        </authorList>
    </citation>
    <scope>NUCLEOTIDE SEQUENCE</scope>
    <source>
        <strain evidence="4">Expedition CK06-06</strain>
    </source>
</reference>
<dbReference type="InterPro" id="IPR022879">
    <property type="entry name" value="V-ATPase_su_B/beta"/>
</dbReference>
<dbReference type="Gene3D" id="3.40.50.12240">
    <property type="match status" value="1"/>
</dbReference>
<dbReference type="CDD" id="cd18118">
    <property type="entry name" value="ATP-synt_V_A-type_beta_N"/>
    <property type="match status" value="1"/>
</dbReference>
<gene>
    <name evidence="4" type="ORF">S12H4_43424</name>
</gene>
<dbReference type="Pfam" id="PF02874">
    <property type="entry name" value="ATP-synt_ab_N"/>
    <property type="match status" value="1"/>
</dbReference>
<dbReference type="GO" id="GO:1902600">
    <property type="term" value="P:proton transmembrane transport"/>
    <property type="evidence" value="ECO:0007669"/>
    <property type="project" value="InterPro"/>
</dbReference>
<dbReference type="PANTHER" id="PTHR43389">
    <property type="entry name" value="V-TYPE PROTON ATPASE SUBUNIT B"/>
    <property type="match status" value="1"/>
</dbReference>
<keyword evidence="1" id="KW-0813">Transport</keyword>
<dbReference type="EMBL" id="BARW01026647">
    <property type="protein sequence ID" value="GAJ07773.1"/>
    <property type="molecule type" value="Genomic_DNA"/>
</dbReference>
<accession>X1TQZ3</accession>
<proteinExistence type="predicted"/>
<evidence type="ECO:0000256" key="1">
    <source>
        <dbReference type="ARBA" id="ARBA00022448"/>
    </source>
</evidence>
<organism evidence="4">
    <name type="scientific">marine sediment metagenome</name>
    <dbReference type="NCBI Taxonomy" id="412755"/>
    <lineage>
        <taxon>unclassified sequences</taxon>
        <taxon>metagenomes</taxon>
        <taxon>ecological metagenomes</taxon>
    </lineage>
</organism>
<dbReference type="GO" id="GO:0046034">
    <property type="term" value="P:ATP metabolic process"/>
    <property type="evidence" value="ECO:0007669"/>
    <property type="project" value="InterPro"/>
</dbReference>